<evidence type="ECO:0000256" key="1">
    <source>
        <dbReference type="ARBA" id="ARBA00023125"/>
    </source>
</evidence>
<name>A0A0A7I0P6_9BIFI</name>
<dbReference type="EMBL" id="CP007456">
    <property type="protein sequence ID" value="AIZ13882.1"/>
    <property type="molecule type" value="Genomic_DNA"/>
</dbReference>
<dbReference type="InterPro" id="IPR047057">
    <property type="entry name" value="MerR_fam"/>
</dbReference>
<evidence type="ECO:0000259" key="2">
    <source>
        <dbReference type="PROSITE" id="PS50937"/>
    </source>
</evidence>
<dbReference type="PANTHER" id="PTHR30204:SF82">
    <property type="entry name" value="TRANSCRIPTIONAL REGULATOR, MERR FAMILY"/>
    <property type="match status" value="1"/>
</dbReference>
<dbReference type="Pfam" id="PF13411">
    <property type="entry name" value="MerR_1"/>
    <property type="match status" value="1"/>
</dbReference>
<evidence type="ECO:0000313" key="3">
    <source>
        <dbReference type="EMBL" id="AIZ13882.1"/>
    </source>
</evidence>
<dbReference type="CDD" id="cd01109">
    <property type="entry name" value="HTH_YyaN"/>
    <property type="match status" value="1"/>
</dbReference>
<reference evidence="3 4" key="1">
    <citation type="journal article" date="2015" name="Genome Announc.">
        <title>Complete and Assembled Genome Sequence of Bifidobacterium kashiwanohense PV20-2, Isolated from the Feces of an Anemic Kenyan Infant.</title>
        <authorList>
            <person name="Vazquez-Gutierrez P."/>
            <person name="Lacroix C."/>
            <person name="Chassard C."/>
            <person name="Klumpp J."/>
            <person name="Jans C."/>
            <person name="Stevens M.J."/>
        </authorList>
    </citation>
    <scope>NUCLEOTIDE SEQUENCE [LARGE SCALE GENOMIC DNA]</scope>
    <source>
        <strain evidence="3 4">PV20-2</strain>
    </source>
</reference>
<dbReference type="PROSITE" id="PS50937">
    <property type="entry name" value="HTH_MERR_2"/>
    <property type="match status" value="1"/>
</dbReference>
<organism evidence="3 4">
    <name type="scientific">Bifidobacterium catenulatum PV20-2</name>
    <dbReference type="NCBI Taxonomy" id="1447716"/>
    <lineage>
        <taxon>Bacteria</taxon>
        <taxon>Bacillati</taxon>
        <taxon>Actinomycetota</taxon>
        <taxon>Actinomycetes</taxon>
        <taxon>Bifidobacteriales</taxon>
        <taxon>Bifidobacteriaceae</taxon>
        <taxon>Bifidobacterium</taxon>
    </lineage>
</organism>
<dbReference type="OrthoDB" id="9802039at2"/>
<dbReference type="GO" id="GO:0003677">
    <property type="term" value="F:DNA binding"/>
    <property type="evidence" value="ECO:0007669"/>
    <property type="project" value="UniProtKB-KW"/>
</dbReference>
<dbReference type="SUPFAM" id="SSF46955">
    <property type="entry name" value="Putative DNA-binding domain"/>
    <property type="match status" value="1"/>
</dbReference>
<dbReference type="Proteomes" id="UP000030625">
    <property type="component" value="Chromosome"/>
</dbReference>
<dbReference type="PANTHER" id="PTHR30204">
    <property type="entry name" value="REDOX-CYCLING DRUG-SENSING TRANSCRIPTIONAL ACTIVATOR SOXR"/>
    <property type="match status" value="1"/>
</dbReference>
<dbReference type="SMART" id="SM00422">
    <property type="entry name" value="HTH_MERR"/>
    <property type="match status" value="1"/>
</dbReference>
<dbReference type="GO" id="GO:0003700">
    <property type="term" value="F:DNA-binding transcription factor activity"/>
    <property type="evidence" value="ECO:0007669"/>
    <property type="project" value="InterPro"/>
</dbReference>
<dbReference type="InterPro" id="IPR009061">
    <property type="entry name" value="DNA-bd_dom_put_sf"/>
</dbReference>
<gene>
    <name evidence="3" type="ORF">AH68_01295</name>
</gene>
<dbReference type="RefSeq" id="WP_039196910.1">
    <property type="nucleotide sequence ID" value="NZ_CP007456.1"/>
</dbReference>
<proteinExistence type="predicted"/>
<dbReference type="HOGENOM" id="CLU_060077_8_0_11"/>
<protein>
    <submittedName>
        <fullName evidence="3">MerR family transcriptional regulator</fullName>
    </submittedName>
</protein>
<evidence type="ECO:0000313" key="4">
    <source>
        <dbReference type="Proteomes" id="UP000030625"/>
    </source>
</evidence>
<accession>A0A0A7I0P6</accession>
<sequence length="144" mass="17074">MATYTIREVAQRFHVQTSTLRYYEDQGLLCNVERDDAGRRVYTDAHIGRLKAIACFKHAGMSIDELKRFFAYEKDERAHIADMLELLESRHHAILEQRAALEEAYMHVLRKLHLYRDIQHSIETGEPYPDWSNYDGRDFRADDR</sequence>
<dbReference type="AlphaFoldDB" id="A0A0A7I0P6"/>
<dbReference type="Gene3D" id="1.10.1660.10">
    <property type="match status" value="1"/>
</dbReference>
<feature type="domain" description="HTH merR-type" evidence="2">
    <location>
        <begin position="3"/>
        <end position="72"/>
    </location>
</feature>
<dbReference type="KEGG" id="bka:AH68_01295"/>
<keyword evidence="1" id="KW-0238">DNA-binding</keyword>
<dbReference type="STRING" id="1447716.AH68_01295"/>
<dbReference type="InterPro" id="IPR000551">
    <property type="entry name" value="MerR-type_HTH_dom"/>
</dbReference>